<dbReference type="InterPro" id="IPR011992">
    <property type="entry name" value="EF-hand-dom_pair"/>
</dbReference>
<keyword evidence="3" id="KW-0732">Signal</keyword>
<evidence type="ECO:0000256" key="3">
    <source>
        <dbReference type="SAM" id="SignalP"/>
    </source>
</evidence>
<protein>
    <recommendedName>
        <fullName evidence="4">EF-hand domain-containing protein</fullName>
    </recommendedName>
</protein>
<name>A0A1D2MFQ0_ORCCI</name>
<gene>
    <name evidence="5" type="ORF">Ocin01_14949</name>
</gene>
<evidence type="ECO:0000256" key="1">
    <source>
        <dbReference type="ARBA" id="ARBA00022837"/>
    </source>
</evidence>
<dbReference type="Gene3D" id="1.10.238.10">
    <property type="entry name" value="EF-hand"/>
    <property type="match status" value="1"/>
</dbReference>
<dbReference type="AlphaFoldDB" id="A0A1D2MFQ0"/>
<feature type="chain" id="PRO_5008903946" description="EF-hand domain-containing protein" evidence="3">
    <location>
        <begin position="22"/>
        <end position="167"/>
    </location>
</feature>
<dbReference type="InterPro" id="IPR018247">
    <property type="entry name" value="EF_Hand_1_Ca_BS"/>
</dbReference>
<evidence type="ECO:0000256" key="2">
    <source>
        <dbReference type="SAM" id="MobiDB-lite"/>
    </source>
</evidence>
<dbReference type="InterPro" id="IPR002048">
    <property type="entry name" value="EF_hand_dom"/>
</dbReference>
<dbReference type="OrthoDB" id="8015076at2759"/>
<proteinExistence type="predicted"/>
<keyword evidence="1" id="KW-0106">Calcium</keyword>
<comment type="caution">
    <text evidence="5">The sequence shown here is derived from an EMBL/GenBank/DDBJ whole genome shotgun (WGS) entry which is preliminary data.</text>
</comment>
<accession>A0A1D2MFQ0</accession>
<feature type="region of interest" description="Disordered" evidence="2">
    <location>
        <begin position="69"/>
        <end position="88"/>
    </location>
</feature>
<organism evidence="5 6">
    <name type="scientific">Orchesella cincta</name>
    <name type="common">Springtail</name>
    <name type="synonym">Podura cincta</name>
    <dbReference type="NCBI Taxonomy" id="48709"/>
    <lineage>
        <taxon>Eukaryota</taxon>
        <taxon>Metazoa</taxon>
        <taxon>Ecdysozoa</taxon>
        <taxon>Arthropoda</taxon>
        <taxon>Hexapoda</taxon>
        <taxon>Collembola</taxon>
        <taxon>Entomobryomorpha</taxon>
        <taxon>Entomobryoidea</taxon>
        <taxon>Orchesellidae</taxon>
        <taxon>Orchesellinae</taxon>
        <taxon>Orchesella</taxon>
    </lineage>
</organism>
<feature type="signal peptide" evidence="3">
    <location>
        <begin position="1"/>
        <end position="21"/>
    </location>
</feature>
<evidence type="ECO:0000313" key="6">
    <source>
        <dbReference type="Proteomes" id="UP000094527"/>
    </source>
</evidence>
<dbReference type="Proteomes" id="UP000094527">
    <property type="component" value="Unassembled WGS sequence"/>
</dbReference>
<dbReference type="GO" id="GO:0005509">
    <property type="term" value="F:calcium ion binding"/>
    <property type="evidence" value="ECO:0007669"/>
    <property type="project" value="InterPro"/>
</dbReference>
<evidence type="ECO:0000313" key="5">
    <source>
        <dbReference type="EMBL" id="ODM91731.1"/>
    </source>
</evidence>
<evidence type="ECO:0000259" key="4">
    <source>
        <dbReference type="PROSITE" id="PS50222"/>
    </source>
</evidence>
<sequence>MANSTHFALVALGILLSVIISENQVAGDCCNSDDDSRCRDHTAATPCCGYGKCNMFCCNCRCRGRRSEAAEDDEYYGDRRRRQSRGPSEVDYVIPAYNRRKRDAPVEIEQHKHDANKDGFYDILEAHRLLESGSCGNYTEKIGQFAGEFYRMDKDKDGKLSYEEING</sequence>
<dbReference type="PROSITE" id="PS50222">
    <property type="entry name" value="EF_HAND_2"/>
    <property type="match status" value="1"/>
</dbReference>
<dbReference type="SUPFAM" id="SSF47473">
    <property type="entry name" value="EF-hand"/>
    <property type="match status" value="1"/>
</dbReference>
<dbReference type="EMBL" id="LJIJ01001441">
    <property type="protein sequence ID" value="ODM91731.1"/>
    <property type="molecule type" value="Genomic_DNA"/>
</dbReference>
<dbReference type="PROSITE" id="PS00018">
    <property type="entry name" value="EF_HAND_1"/>
    <property type="match status" value="1"/>
</dbReference>
<reference evidence="5 6" key="1">
    <citation type="journal article" date="2016" name="Genome Biol. Evol.">
        <title>Gene Family Evolution Reflects Adaptation to Soil Environmental Stressors in the Genome of the Collembolan Orchesella cincta.</title>
        <authorList>
            <person name="Faddeeva-Vakhrusheva A."/>
            <person name="Derks M.F."/>
            <person name="Anvar S.Y."/>
            <person name="Agamennone V."/>
            <person name="Suring W."/>
            <person name="Smit S."/>
            <person name="van Straalen N.M."/>
            <person name="Roelofs D."/>
        </authorList>
    </citation>
    <scope>NUCLEOTIDE SEQUENCE [LARGE SCALE GENOMIC DNA]</scope>
    <source>
        <tissue evidence="5">Mixed pool</tissue>
    </source>
</reference>
<feature type="domain" description="EF-hand" evidence="4">
    <location>
        <begin position="140"/>
        <end position="167"/>
    </location>
</feature>
<keyword evidence="6" id="KW-1185">Reference proteome</keyword>